<evidence type="ECO:0000256" key="4">
    <source>
        <dbReference type="ARBA" id="ARBA00022679"/>
    </source>
</evidence>
<evidence type="ECO:0000256" key="3">
    <source>
        <dbReference type="ARBA" id="ARBA00009789"/>
    </source>
</evidence>
<dbReference type="GO" id="GO:0019288">
    <property type="term" value="P:isopentenyl diphosphate biosynthetic process, methylerythritol 4-phosphate pathway"/>
    <property type="evidence" value="ECO:0007669"/>
    <property type="project" value="UniProtKB-UniRule"/>
</dbReference>
<dbReference type="Proteomes" id="UP000246964">
    <property type="component" value="Unassembled WGS sequence"/>
</dbReference>
<dbReference type="PANTHER" id="PTHR32125:SF4">
    <property type="entry name" value="2-C-METHYL-D-ERYTHRITOL 4-PHOSPHATE CYTIDYLYLTRANSFERASE, CHLOROPLASTIC"/>
    <property type="match status" value="1"/>
</dbReference>
<evidence type="ECO:0000313" key="8">
    <source>
        <dbReference type="EMBL" id="PWW15239.1"/>
    </source>
</evidence>
<feature type="site" description="Positions MEP for the nucleophilic attack" evidence="7">
    <location>
        <position position="214"/>
    </location>
</feature>
<name>A0A317QC17_9GAMM</name>
<feature type="site" description="Transition state stabilizer" evidence="7">
    <location>
        <position position="20"/>
    </location>
</feature>
<organism evidence="8 9">
    <name type="scientific">Pseudidiomarina maritima</name>
    <dbReference type="NCBI Taxonomy" id="519453"/>
    <lineage>
        <taxon>Bacteria</taxon>
        <taxon>Pseudomonadati</taxon>
        <taxon>Pseudomonadota</taxon>
        <taxon>Gammaproteobacteria</taxon>
        <taxon>Alteromonadales</taxon>
        <taxon>Idiomarinaceae</taxon>
        <taxon>Pseudidiomarina</taxon>
    </lineage>
</organism>
<dbReference type="EMBL" id="QGTT01000002">
    <property type="protein sequence ID" value="PWW15239.1"/>
    <property type="molecule type" value="Genomic_DNA"/>
</dbReference>
<dbReference type="PROSITE" id="PS01295">
    <property type="entry name" value="ISPD"/>
    <property type="match status" value="1"/>
</dbReference>
<dbReference type="HAMAP" id="MF_00108">
    <property type="entry name" value="IspD"/>
    <property type="match status" value="1"/>
</dbReference>
<dbReference type="Gene3D" id="3.90.550.10">
    <property type="entry name" value="Spore Coat Polysaccharide Biosynthesis Protein SpsA, Chain A"/>
    <property type="match status" value="1"/>
</dbReference>
<dbReference type="GO" id="GO:0050518">
    <property type="term" value="F:2-C-methyl-D-erythritol 4-phosphate cytidylyltransferase activity"/>
    <property type="evidence" value="ECO:0007669"/>
    <property type="project" value="UniProtKB-UniRule"/>
</dbReference>
<dbReference type="Pfam" id="PF01128">
    <property type="entry name" value="IspD"/>
    <property type="match status" value="1"/>
</dbReference>
<keyword evidence="9" id="KW-1185">Reference proteome</keyword>
<accession>A0A317QC17</accession>
<dbReference type="SUPFAM" id="SSF53448">
    <property type="entry name" value="Nucleotide-diphospho-sugar transferases"/>
    <property type="match status" value="1"/>
</dbReference>
<dbReference type="CDD" id="cd02516">
    <property type="entry name" value="CDP-ME_synthetase"/>
    <property type="match status" value="1"/>
</dbReference>
<sequence length="237" mass="25377">MIDHIPSIAAIVPAAGSGQRMASKIPKQYLQLAGKTVLEHSLHALTQDSRISKIYLALSAEDTFFSALQLQLPIPVIPVVGGASRAASVLAGVEQARLDGVAYVVVHDAARPCLQADELSKVIDVALTHPQGALLALPVADTMKRSDAQNAVRHSVKREHLWHALTPQVFALQPLLNALVSLGVDHPELTDEASAIELSGGKPQLVAGRRTNIKVTQPGDEQLADMYLKFFATERQG</sequence>
<dbReference type="InterPro" id="IPR034683">
    <property type="entry name" value="IspD/TarI"/>
</dbReference>
<dbReference type="InterPro" id="IPR001228">
    <property type="entry name" value="IspD"/>
</dbReference>
<dbReference type="FunFam" id="3.90.550.10:FF:000003">
    <property type="entry name" value="2-C-methyl-D-erythritol 4-phosphate cytidylyltransferase"/>
    <property type="match status" value="1"/>
</dbReference>
<comment type="catalytic activity">
    <reaction evidence="1 7">
        <text>2-C-methyl-D-erythritol 4-phosphate + CTP + H(+) = 4-CDP-2-C-methyl-D-erythritol + diphosphate</text>
        <dbReference type="Rhea" id="RHEA:13429"/>
        <dbReference type="ChEBI" id="CHEBI:15378"/>
        <dbReference type="ChEBI" id="CHEBI:33019"/>
        <dbReference type="ChEBI" id="CHEBI:37563"/>
        <dbReference type="ChEBI" id="CHEBI:57823"/>
        <dbReference type="ChEBI" id="CHEBI:58262"/>
        <dbReference type="EC" id="2.7.7.60"/>
    </reaction>
</comment>
<comment type="similarity">
    <text evidence="3 7">Belongs to the IspD/TarI cytidylyltransferase family. IspD subfamily.</text>
</comment>
<evidence type="ECO:0000256" key="5">
    <source>
        <dbReference type="ARBA" id="ARBA00022695"/>
    </source>
</evidence>
<dbReference type="UniPathway" id="UPA00056">
    <property type="reaction ID" value="UER00093"/>
</dbReference>
<dbReference type="AlphaFoldDB" id="A0A317QC17"/>
<dbReference type="InterPro" id="IPR029044">
    <property type="entry name" value="Nucleotide-diphossugar_trans"/>
</dbReference>
<protein>
    <recommendedName>
        <fullName evidence="7">2-C-methyl-D-erythritol 4-phosphate cytidylyltransferase</fullName>
        <ecNumber evidence="7">2.7.7.60</ecNumber>
    </recommendedName>
    <alternativeName>
        <fullName evidence="7">4-diphosphocytidyl-2C-methyl-D-erythritol synthase</fullName>
    </alternativeName>
    <alternativeName>
        <fullName evidence="7">MEP cytidylyltransferase</fullName>
        <shortName evidence="7">MCT</shortName>
    </alternativeName>
</protein>
<feature type="site" description="Positions MEP for the nucleophilic attack" evidence="7">
    <location>
        <position position="158"/>
    </location>
</feature>
<dbReference type="RefSeq" id="WP_110075175.1">
    <property type="nucleotide sequence ID" value="NZ_QGTT01000002.1"/>
</dbReference>
<dbReference type="PANTHER" id="PTHR32125">
    <property type="entry name" value="2-C-METHYL-D-ERYTHRITOL 4-PHOSPHATE CYTIDYLYLTRANSFERASE, CHLOROPLASTIC"/>
    <property type="match status" value="1"/>
</dbReference>
<dbReference type="InterPro" id="IPR018294">
    <property type="entry name" value="ISPD_synthase_CS"/>
</dbReference>
<evidence type="ECO:0000256" key="7">
    <source>
        <dbReference type="HAMAP-Rule" id="MF_00108"/>
    </source>
</evidence>
<evidence type="ECO:0000256" key="1">
    <source>
        <dbReference type="ARBA" id="ARBA00001282"/>
    </source>
</evidence>
<keyword evidence="6 7" id="KW-0414">Isoprene biosynthesis</keyword>
<dbReference type="EC" id="2.7.7.60" evidence="7"/>
<comment type="pathway">
    <text evidence="2 7">Isoprenoid biosynthesis; isopentenyl diphosphate biosynthesis via DXP pathway; isopentenyl diphosphate from 1-deoxy-D-xylulose 5-phosphate: step 2/6.</text>
</comment>
<keyword evidence="4 7" id="KW-0808">Transferase</keyword>
<evidence type="ECO:0000313" key="9">
    <source>
        <dbReference type="Proteomes" id="UP000246964"/>
    </source>
</evidence>
<dbReference type="InterPro" id="IPR050088">
    <property type="entry name" value="IspD/TarI_cytidylyltransf_bact"/>
</dbReference>
<comment type="caution">
    <text evidence="8">The sequence shown here is derived from an EMBL/GenBank/DDBJ whole genome shotgun (WGS) entry which is preliminary data.</text>
</comment>
<feature type="site" description="Transition state stabilizer" evidence="7">
    <location>
        <position position="27"/>
    </location>
</feature>
<dbReference type="NCBIfam" id="TIGR00453">
    <property type="entry name" value="ispD"/>
    <property type="match status" value="1"/>
</dbReference>
<comment type="function">
    <text evidence="7">Catalyzes the formation of 4-diphosphocytidyl-2-C-methyl-D-erythritol from CTP and 2-C-methyl-D-erythritol 4-phosphate (MEP).</text>
</comment>
<gene>
    <name evidence="7" type="primary">ispD</name>
    <name evidence="8" type="ORF">DET45_102244</name>
</gene>
<evidence type="ECO:0000256" key="6">
    <source>
        <dbReference type="ARBA" id="ARBA00023229"/>
    </source>
</evidence>
<dbReference type="OrthoDB" id="9806837at2"/>
<evidence type="ECO:0000256" key="2">
    <source>
        <dbReference type="ARBA" id="ARBA00004787"/>
    </source>
</evidence>
<keyword evidence="5 7" id="KW-0548">Nucleotidyltransferase</keyword>
<proteinExistence type="inferred from homology"/>
<reference evidence="8 9" key="1">
    <citation type="submission" date="2018-05" db="EMBL/GenBank/DDBJ databases">
        <title>Freshwater and sediment microbial communities from various areas in North America, analyzing microbe dynamics in response to fracking.</title>
        <authorList>
            <person name="Lamendella R."/>
        </authorList>
    </citation>
    <scope>NUCLEOTIDE SEQUENCE [LARGE SCALE GENOMIC DNA]</scope>
    <source>
        <strain evidence="8 9">125B1</strain>
    </source>
</reference>